<dbReference type="GO" id="GO:0008168">
    <property type="term" value="F:methyltransferase activity"/>
    <property type="evidence" value="ECO:0007669"/>
    <property type="project" value="UniProtKB-KW"/>
</dbReference>
<evidence type="ECO:0000313" key="5">
    <source>
        <dbReference type="Proteomes" id="UP000199331"/>
    </source>
</evidence>
<dbReference type="InterPro" id="IPR029063">
    <property type="entry name" value="SAM-dependent_MTases_sf"/>
</dbReference>
<dbReference type="AlphaFoldDB" id="A0A1I5M937"/>
<keyword evidence="5" id="KW-1185">Reference proteome</keyword>
<proteinExistence type="predicted"/>
<dbReference type="GO" id="GO:0032259">
    <property type="term" value="P:methylation"/>
    <property type="evidence" value="ECO:0007669"/>
    <property type="project" value="UniProtKB-KW"/>
</dbReference>
<organism evidence="4 5">
    <name type="scientific">Qipengyuania nanhaisediminis</name>
    <dbReference type="NCBI Taxonomy" id="604088"/>
    <lineage>
        <taxon>Bacteria</taxon>
        <taxon>Pseudomonadati</taxon>
        <taxon>Pseudomonadota</taxon>
        <taxon>Alphaproteobacteria</taxon>
        <taxon>Sphingomonadales</taxon>
        <taxon>Erythrobacteraceae</taxon>
        <taxon>Qipengyuania</taxon>
    </lineage>
</organism>
<dbReference type="InterPro" id="IPR041698">
    <property type="entry name" value="Methyltransf_25"/>
</dbReference>
<evidence type="ECO:0000256" key="2">
    <source>
        <dbReference type="ARBA" id="ARBA00022679"/>
    </source>
</evidence>
<dbReference type="RefSeq" id="WP_090478659.1">
    <property type="nucleotide sequence ID" value="NZ_FOWZ01000002.1"/>
</dbReference>
<dbReference type="Proteomes" id="UP000199331">
    <property type="component" value="Unassembled WGS sequence"/>
</dbReference>
<evidence type="ECO:0000259" key="3">
    <source>
        <dbReference type="Pfam" id="PF13649"/>
    </source>
</evidence>
<dbReference type="Pfam" id="PF13649">
    <property type="entry name" value="Methyltransf_25"/>
    <property type="match status" value="1"/>
</dbReference>
<evidence type="ECO:0000313" key="4">
    <source>
        <dbReference type="EMBL" id="SFP05446.1"/>
    </source>
</evidence>
<dbReference type="EMBL" id="FOWZ01000002">
    <property type="protein sequence ID" value="SFP05446.1"/>
    <property type="molecule type" value="Genomic_DNA"/>
</dbReference>
<accession>A0A1I5M937</accession>
<dbReference type="Gene3D" id="3.40.50.150">
    <property type="entry name" value="Vaccinia Virus protein VP39"/>
    <property type="match status" value="1"/>
</dbReference>
<keyword evidence="2" id="KW-0808">Transferase</keyword>
<sequence>MSADADTIAYYEANAPRYTLSFGQGPSRFLDAFLDRLDAGAEILELGCGSGRDSARMVERGFAVDPTDGTEAMARKARERFDLPARKLLFSELDAQSAYDAIWAHACLLHLPRVALPPVLRSIHAALRPGGLHFANYKLGDEVHPDEGRDPLGRWTNLPSPEWLEERYCEAGFTILDAIRYRGEGADGVQRDWYALTVGRAGD</sequence>
<dbReference type="OrthoDB" id="9804312at2"/>
<gene>
    <name evidence="4" type="ORF">SAMN04488060_1169</name>
</gene>
<dbReference type="CDD" id="cd02440">
    <property type="entry name" value="AdoMet_MTases"/>
    <property type="match status" value="1"/>
</dbReference>
<protein>
    <submittedName>
        <fullName evidence="4">Cyclopropane fatty-acyl-phospholipid synthase</fullName>
    </submittedName>
</protein>
<name>A0A1I5M937_9SPHN</name>
<dbReference type="SUPFAM" id="SSF53335">
    <property type="entry name" value="S-adenosyl-L-methionine-dependent methyltransferases"/>
    <property type="match status" value="1"/>
</dbReference>
<feature type="domain" description="Methyltransferase" evidence="3">
    <location>
        <begin position="43"/>
        <end position="131"/>
    </location>
</feature>
<dbReference type="STRING" id="604088.SAMN04488060_1169"/>
<evidence type="ECO:0000256" key="1">
    <source>
        <dbReference type="ARBA" id="ARBA00022603"/>
    </source>
</evidence>
<keyword evidence="1" id="KW-0489">Methyltransferase</keyword>
<dbReference type="PANTHER" id="PTHR43861:SF1">
    <property type="entry name" value="TRANS-ACONITATE 2-METHYLTRANSFERASE"/>
    <property type="match status" value="1"/>
</dbReference>
<dbReference type="PANTHER" id="PTHR43861">
    <property type="entry name" value="TRANS-ACONITATE 2-METHYLTRANSFERASE-RELATED"/>
    <property type="match status" value="1"/>
</dbReference>
<reference evidence="5" key="1">
    <citation type="submission" date="2016-10" db="EMBL/GenBank/DDBJ databases">
        <authorList>
            <person name="Varghese N."/>
            <person name="Submissions S."/>
        </authorList>
    </citation>
    <scope>NUCLEOTIDE SEQUENCE [LARGE SCALE GENOMIC DNA]</scope>
    <source>
        <strain evidence="5">CGMCC 1.7715</strain>
    </source>
</reference>